<evidence type="ECO:0000313" key="2">
    <source>
        <dbReference type="EMBL" id="KAL0904290.1"/>
    </source>
</evidence>
<comment type="similarity">
    <text evidence="1">Belongs to the ARG7 family.</text>
</comment>
<name>A0ABD0TX89_DENTH</name>
<evidence type="ECO:0008006" key="4">
    <source>
        <dbReference type="Google" id="ProtNLM"/>
    </source>
</evidence>
<dbReference type="PANTHER" id="PTHR31374">
    <property type="entry name" value="AUXIN-INDUCED PROTEIN-LIKE-RELATED"/>
    <property type="match status" value="1"/>
</dbReference>
<accession>A0ABD0TX89</accession>
<proteinExistence type="inferred from homology"/>
<dbReference type="AlphaFoldDB" id="A0ABD0TX89"/>
<keyword evidence="3" id="KW-1185">Reference proteome</keyword>
<evidence type="ECO:0000313" key="3">
    <source>
        <dbReference type="Proteomes" id="UP001552299"/>
    </source>
</evidence>
<dbReference type="Pfam" id="PF02519">
    <property type="entry name" value="Auxin_inducible"/>
    <property type="match status" value="1"/>
</dbReference>
<organism evidence="2 3">
    <name type="scientific">Dendrobium thyrsiflorum</name>
    <name type="common">Pinecone-like raceme dendrobium</name>
    <name type="synonym">Orchid</name>
    <dbReference type="NCBI Taxonomy" id="117978"/>
    <lineage>
        <taxon>Eukaryota</taxon>
        <taxon>Viridiplantae</taxon>
        <taxon>Streptophyta</taxon>
        <taxon>Embryophyta</taxon>
        <taxon>Tracheophyta</taxon>
        <taxon>Spermatophyta</taxon>
        <taxon>Magnoliopsida</taxon>
        <taxon>Liliopsida</taxon>
        <taxon>Asparagales</taxon>
        <taxon>Orchidaceae</taxon>
        <taxon>Epidendroideae</taxon>
        <taxon>Malaxideae</taxon>
        <taxon>Dendrobiinae</taxon>
        <taxon>Dendrobium</taxon>
    </lineage>
</organism>
<sequence length="174" mass="19674">MHTHTLGFEKKTALVSKDQVLCLLEEEEKGVQILCLLQEEEKGVKVLRLTGYVMFFVVSLITYTNHPHALELIISDPTFLKPVAKMKKGCMAIRVGCEGEEKQRFVVPVDYVNHPLFVGLLKEAEKVYGFEQKGPIAIPCHVEEFQHVRGIIDRDGAGHGHHHHALHIPNCFKT</sequence>
<dbReference type="PANTHER" id="PTHR31374:SF29">
    <property type="entry name" value="SAUR-LIKE AUXIN-RESPONSIVE PROTEIN FAMILY"/>
    <property type="match status" value="1"/>
</dbReference>
<comment type="caution">
    <text evidence="2">The sequence shown here is derived from an EMBL/GenBank/DDBJ whole genome shotgun (WGS) entry which is preliminary data.</text>
</comment>
<dbReference type="EMBL" id="JANQDX010000019">
    <property type="protein sequence ID" value="KAL0904290.1"/>
    <property type="molecule type" value="Genomic_DNA"/>
</dbReference>
<dbReference type="InterPro" id="IPR003676">
    <property type="entry name" value="SAUR_fam"/>
</dbReference>
<gene>
    <name evidence="2" type="ORF">M5K25_026381</name>
</gene>
<reference evidence="2 3" key="1">
    <citation type="journal article" date="2024" name="Plant Biotechnol. J.">
        <title>Dendrobium thyrsiflorum genome and its molecular insights into genes involved in important horticultural traits.</title>
        <authorList>
            <person name="Chen B."/>
            <person name="Wang J.Y."/>
            <person name="Zheng P.J."/>
            <person name="Li K.L."/>
            <person name="Liang Y.M."/>
            <person name="Chen X.F."/>
            <person name="Zhang C."/>
            <person name="Zhao X."/>
            <person name="He X."/>
            <person name="Zhang G.Q."/>
            <person name="Liu Z.J."/>
            <person name="Xu Q."/>
        </authorList>
    </citation>
    <scope>NUCLEOTIDE SEQUENCE [LARGE SCALE GENOMIC DNA]</scope>
    <source>
        <strain evidence="2">GZMU011</strain>
    </source>
</reference>
<dbReference type="Proteomes" id="UP001552299">
    <property type="component" value="Unassembled WGS sequence"/>
</dbReference>
<protein>
    <recommendedName>
        <fullName evidence="4">Auxin-responsive protein SAUR32</fullName>
    </recommendedName>
</protein>
<evidence type="ECO:0000256" key="1">
    <source>
        <dbReference type="ARBA" id="ARBA00006974"/>
    </source>
</evidence>